<dbReference type="EMBL" id="CP002351">
    <property type="protein sequence ID" value="AEH51499.1"/>
    <property type="molecule type" value="Genomic_DNA"/>
</dbReference>
<sequence length="309" mass="34952">MKILAKYGKDDLATVFVGETSSGKLVEFVQSLQPPLSRSEKWVLIVSTLVGCPVGCPMCDAGGYYHGKLTTQDILEQIEFLIGYYFPSGKVDTKKFKIQFARVGEPAFNENVLEVLEKISHYENLIPSISTIAPLGTDKFFEKLIEVKNKHYLGRFQLQFSIHSTDETQRDKIMPVAKWSLEKIAKYGERFVCSKDRKITLNFAVAKDYKLDPEVIKRFFDPKKFLIKITPVNPTYNAIKNSIVSDVDVLTGMPITHKDFVENLSKAGYEIILSVGELEENKIGSNCGQYVQRHLLEKGKLPEAYSYVG</sequence>
<evidence type="ECO:0000256" key="3">
    <source>
        <dbReference type="ARBA" id="ARBA00022485"/>
    </source>
</evidence>
<evidence type="ECO:0000256" key="7">
    <source>
        <dbReference type="ARBA" id="ARBA00022691"/>
    </source>
</evidence>
<evidence type="ECO:0000313" key="11">
    <source>
        <dbReference type="EMBL" id="AEH51499.1"/>
    </source>
</evidence>
<dbReference type="GO" id="GO:0008173">
    <property type="term" value="F:RNA methyltransferase activity"/>
    <property type="evidence" value="ECO:0007669"/>
    <property type="project" value="InterPro"/>
</dbReference>
<dbReference type="Gene3D" id="3.20.20.70">
    <property type="entry name" value="Aldolase class I"/>
    <property type="match status" value="1"/>
</dbReference>
<keyword evidence="6" id="KW-0808">Transferase</keyword>
<organism evidence="11 12">
    <name type="scientific">Pseudothermotoga thermarum DSM 5069</name>
    <dbReference type="NCBI Taxonomy" id="688269"/>
    <lineage>
        <taxon>Bacteria</taxon>
        <taxon>Thermotogati</taxon>
        <taxon>Thermotogota</taxon>
        <taxon>Thermotogae</taxon>
        <taxon>Thermotogales</taxon>
        <taxon>Thermotogaceae</taxon>
        <taxon>Pseudothermotoga</taxon>
    </lineage>
</organism>
<comment type="cofactor">
    <cofactor evidence="1">
        <name>[4Fe-4S] cluster</name>
        <dbReference type="ChEBI" id="CHEBI:49883"/>
    </cofactor>
</comment>
<dbReference type="SFLD" id="SFLDS00029">
    <property type="entry name" value="Radical_SAM"/>
    <property type="match status" value="1"/>
</dbReference>
<dbReference type="eggNOG" id="COG0820">
    <property type="taxonomic scope" value="Bacteria"/>
</dbReference>
<evidence type="ECO:0000256" key="6">
    <source>
        <dbReference type="ARBA" id="ARBA00022679"/>
    </source>
</evidence>
<evidence type="ECO:0000256" key="9">
    <source>
        <dbReference type="ARBA" id="ARBA00023004"/>
    </source>
</evidence>
<dbReference type="InterPro" id="IPR058240">
    <property type="entry name" value="rSAM_sf"/>
</dbReference>
<dbReference type="GO" id="GO:0005737">
    <property type="term" value="C:cytoplasm"/>
    <property type="evidence" value="ECO:0007669"/>
    <property type="project" value="UniProtKB-SubCell"/>
</dbReference>
<evidence type="ECO:0000256" key="4">
    <source>
        <dbReference type="ARBA" id="ARBA00022490"/>
    </source>
</evidence>
<dbReference type="STRING" id="688269.Theth_1442"/>
<keyword evidence="4" id="KW-0963">Cytoplasm</keyword>
<dbReference type="SUPFAM" id="SSF102114">
    <property type="entry name" value="Radical SAM enzymes"/>
    <property type="match status" value="1"/>
</dbReference>
<keyword evidence="7" id="KW-0949">S-adenosyl-L-methionine</keyword>
<dbReference type="InterPro" id="IPR040072">
    <property type="entry name" value="Methyltransferase_A"/>
</dbReference>
<keyword evidence="9" id="KW-0408">Iron</keyword>
<dbReference type="PANTHER" id="PTHR30544">
    <property type="entry name" value="23S RRNA METHYLTRANSFERASE"/>
    <property type="match status" value="1"/>
</dbReference>
<dbReference type="HOGENOM" id="CLU_899761_0_0_0"/>
<dbReference type="OrthoDB" id="36821at2"/>
<keyword evidence="8" id="KW-0479">Metal-binding</keyword>
<accession>F7YUT9</accession>
<dbReference type="InterPro" id="IPR004383">
    <property type="entry name" value="rRNA_lsu_MTrfase_RlmN/Cfr"/>
</dbReference>
<dbReference type="PANTHER" id="PTHR30544:SF5">
    <property type="entry name" value="RADICAL SAM CORE DOMAIN-CONTAINING PROTEIN"/>
    <property type="match status" value="1"/>
</dbReference>
<dbReference type="GO" id="GO:0030488">
    <property type="term" value="P:tRNA methylation"/>
    <property type="evidence" value="ECO:0007669"/>
    <property type="project" value="TreeGrafter"/>
</dbReference>
<dbReference type="KEGG" id="tta:Theth_1442"/>
<evidence type="ECO:0000313" key="12">
    <source>
        <dbReference type="Proteomes" id="UP000006804"/>
    </source>
</evidence>
<dbReference type="AlphaFoldDB" id="F7YUT9"/>
<dbReference type="PATRIC" id="fig|688269.3.peg.1492"/>
<evidence type="ECO:0000256" key="2">
    <source>
        <dbReference type="ARBA" id="ARBA00004496"/>
    </source>
</evidence>
<dbReference type="Proteomes" id="UP000006804">
    <property type="component" value="Chromosome"/>
</dbReference>
<dbReference type="GO" id="GO:0051539">
    <property type="term" value="F:4 iron, 4 sulfur cluster binding"/>
    <property type="evidence" value="ECO:0007669"/>
    <property type="project" value="UniProtKB-KW"/>
</dbReference>
<protein>
    <submittedName>
        <fullName evidence="11">Radical SAM domain protein</fullName>
    </submittedName>
</protein>
<comment type="subcellular location">
    <subcellularLocation>
        <location evidence="2">Cytoplasm</location>
    </subcellularLocation>
</comment>
<name>F7YUT9_9THEM</name>
<evidence type="ECO:0000256" key="5">
    <source>
        <dbReference type="ARBA" id="ARBA00022603"/>
    </source>
</evidence>
<keyword evidence="3" id="KW-0004">4Fe-4S</keyword>
<gene>
    <name evidence="11" type="ORF">Theth_1442</name>
</gene>
<dbReference type="InterPro" id="IPR013785">
    <property type="entry name" value="Aldolase_TIM"/>
</dbReference>
<dbReference type="GO" id="GO:0046872">
    <property type="term" value="F:metal ion binding"/>
    <property type="evidence" value="ECO:0007669"/>
    <property type="project" value="UniProtKB-KW"/>
</dbReference>
<keyword evidence="5" id="KW-0489">Methyltransferase</keyword>
<dbReference type="RefSeq" id="WP_013932713.1">
    <property type="nucleotide sequence ID" value="NC_015707.1"/>
</dbReference>
<dbReference type="PIRSF" id="PIRSF006004">
    <property type="entry name" value="CHP00048"/>
    <property type="match status" value="1"/>
</dbReference>
<reference evidence="11 12" key="1">
    <citation type="submission" date="2010-11" db="EMBL/GenBank/DDBJ databases">
        <title>The complete genome of Thermotoga thermarum DSM 5069.</title>
        <authorList>
            <consortium name="US DOE Joint Genome Institute (JGI-PGF)"/>
            <person name="Lucas S."/>
            <person name="Copeland A."/>
            <person name="Lapidus A."/>
            <person name="Bruce D."/>
            <person name="Goodwin L."/>
            <person name="Pitluck S."/>
            <person name="Kyrpides N."/>
            <person name="Mavromatis K."/>
            <person name="Ivanova N."/>
            <person name="Zeytun A."/>
            <person name="Brettin T."/>
            <person name="Detter J.C."/>
            <person name="Tapia R."/>
            <person name="Han C."/>
            <person name="Land M."/>
            <person name="Hauser L."/>
            <person name="Markowitz V."/>
            <person name="Cheng J.-F."/>
            <person name="Hugenholtz P."/>
            <person name="Woyke T."/>
            <person name="Wu D."/>
            <person name="Spring S."/>
            <person name="Schroeder M."/>
            <person name="Brambilla E."/>
            <person name="Klenk H.-P."/>
            <person name="Eisen J.A."/>
        </authorList>
    </citation>
    <scope>NUCLEOTIDE SEQUENCE [LARGE SCALE GENOMIC DNA]</scope>
    <source>
        <strain evidence="11 12">DSM 5069</strain>
    </source>
</reference>
<keyword evidence="12" id="KW-1185">Reference proteome</keyword>
<evidence type="ECO:0000256" key="1">
    <source>
        <dbReference type="ARBA" id="ARBA00001966"/>
    </source>
</evidence>
<proteinExistence type="predicted"/>
<evidence type="ECO:0000256" key="10">
    <source>
        <dbReference type="ARBA" id="ARBA00023014"/>
    </source>
</evidence>
<evidence type="ECO:0000256" key="8">
    <source>
        <dbReference type="ARBA" id="ARBA00022723"/>
    </source>
</evidence>
<dbReference type="GO" id="GO:0070475">
    <property type="term" value="P:rRNA base methylation"/>
    <property type="evidence" value="ECO:0007669"/>
    <property type="project" value="TreeGrafter"/>
</dbReference>
<keyword evidence="10" id="KW-0411">Iron-sulfur</keyword>
<dbReference type="InterPro" id="IPR007197">
    <property type="entry name" value="rSAM"/>
</dbReference>